<dbReference type="EMBL" id="GBXM01001301">
    <property type="protein sequence ID" value="JAI07277.1"/>
    <property type="molecule type" value="Transcribed_RNA"/>
</dbReference>
<reference evidence="1" key="2">
    <citation type="journal article" date="2015" name="Fish Shellfish Immunol.">
        <title>Early steps in the European eel (Anguilla anguilla)-Vibrio vulnificus interaction in the gills: Role of the RtxA13 toxin.</title>
        <authorList>
            <person name="Callol A."/>
            <person name="Pajuelo D."/>
            <person name="Ebbesson L."/>
            <person name="Teles M."/>
            <person name="MacKenzie S."/>
            <person name="Amaro C."/>
        </authorList>
    </citation>
    <scope>NUCLEOTIDE SEQUENCE</scope>
</reference>
<evidence type="ECO:0000313" key="1">
    <source>
        <dbReference type="EMBL" id="JAI07277.1"/>
    </source>
</evidence>
<sequence length="84" mass="9340">MHCSYRLHKQLAYISRCIFCHAQTKTLSDGLSHLLYDALARLLTVTAMATSTTGGKAQKSQLPQVSLSSYELASKFTCLHNCFK</sequence>
<accession>A0A0E9XXZ9</accession>
<reference evidence="1" key="1">
    <citation type="submission" date="2014-11" db="EMBL/GenBank/DDBJ databases">
        <authorList>
            <person name="Amaro Gonzalez C."/>
        </authorList>
    </citation>
    <scope>NUCLEOTIDE SEQUENCE</scope>
</reference>
<dbReference type="AlphaFoldDB" id="A0A0E9XXZ9"/>
<organism evidence="1">
    <name type="scientific">Anguilla anguilla</name>
    <name type="common">European freshwater eel</name>
    <name type="synonym">Muraena anguilla</name>
    <dbReference type="NCBI Taxonomy" id="7936"/>
    <lineage>
        <taxon>Eukaryota</taxon>
        <taxon>Metazoa</taxon>
        <taxon>Chordata</taxon>
        <taxon>Craniata</taxon>
        <taxon>Vertebrata</taxon>
        <taxon>Euteleostomi</taxon>
        <taxon>Actinopterygii</taxon>
        <taxon>Neopterygii</taxon>
        <taxon>Teleostei</taxon>
        <taxon>Anguilliformes</taxon>
        <taxon>Anguillidae</taxon>
        <taxon>Anguilla</taxon>
    </lineage>
</organism>
<protein>
    <submittedName>
        <fullName evidence="1">Uncharacterized protein</fullName>
    </submittedName>
</protein>
<proteinExistence type="predicted"/>
<name>A0A0E9XXZ9_ANGAN</name>